<dbReference type="Proteomes" id="UP000019384">
    <property type="component" value="Unassembled WGS sequence"/>
</dbReference>
<dbReference type="RefSeq" id="XP_022457664.1">
    <property type="nucleotide sequence ID" value="XM_022603822.1"/>
</dbReference>
<sequence length="579" mass="64908">MLNRRIYELFSISSSAIKVAREASGLVAKEVEDALKTTKLLQPLRNDNALWQELRAKSDEAKGVKEFQGSEIVPDIYQLAHEKSVVAAATAAKHPSKSKRSKSASKTIKNERGFHTMSRIRNEDNFKKPKVIGEAVKPEFEMSQSAVPSTRIGRLFHYGALAAGIGLNMAAEGAKKYATSGTAPDIGSLMLSPANIERMAKKFSRMRGAALKIGQMLSFQDSSVLPKEIQQILLRVQNNAHYMPAGQLEKVMKFELGDDWRVRMFSSFEDVPIAAASIGQVHGAITKDLEEVVVKVQYPGVADSIDSDLNNLLLLLTASKLLPPGLFLENSVDNARMELKWECDYIREAQSLDRFRELLKDDEVFVVPKVYHELSGEHVLTMQRLKGTEIVKGDWSQERKDWIATNIMRLCLMEIAQFRFMQSDPNWANFLCNESTNKIELLDFGASREYSKEFIDNYLGCLRAAILKDRKGAYDYSLKLGYLTGLESEAMVKAHVDSMLVLGEPFAPKDNSGNAYNFTQQTVTDRVRGNISLMLNERLSPPPEETYSLHRKLSGAYLLCARLNATVPCQKLFEEIVGF</sequence>
<evidence type="ECO:0000259" key="6">
    <source>
        <dbReference type="Pfam" id="PF03109"/>
    </source>
</evidence>
<dbReference type="InterPro" id="IPR004147">
    <property type="entry name" value="ABC1_dom"/>
</dbReference>
<reference evidence="7" key="2">
    <citation type="submission" date="2014-02" db="EMBL/GenBank/DDBJ databases">
        <title>Complete DNA sequence of /Kuraishia capsulata/ illustrates novel genomic features among budding yeasts (/Saccharomycotina/).</title>
        <authorList>
            <person name="Morales L."/>
            <person name="Noel B."/>
            <person name="Porcel B."/>
            <person name="Marcet-Houben M."/>
            <person name="Hullo M-F."/>
            <person name="Sacerdot C."/>
            <person name="Tekaia F."/>
            <person name="Leh-Louis V."/>
            <person name="Despons L."/>
            <person name="Khanna V."/>
            <person name="Aury J-M."/>
            <person name="Barbe V."/>
            <person name="Couloux A."/>
            <person name="Labadie K."/>
            <person name="Pelletier E."/>
            <person name="Souciet J-L."/>
            <person name="Boekhout T."/>
            <person name="Gabaldon T."/>
            <person name="Wincker P."/>
            <person name="Dujon B."/>
        </authorList>
    </citation>
    <scope>NUCLEOTIDE SEQUENCE</scope>
    <source>
        <strain evidence="7">CBS 1993</strain>
    </source>
</reference>
<reference evidence="7" key="1">
    <citation type="submission" date="2013-12" db="EMBL/GenBank/DDBJ databases">
        <authorList>
            <person name="Genoscope - CEA"/>
        </authorList>
    </citation>
    <scope>NUCLEOTIDE SEQUENCE</scope>
    <source>
        <strain evidence="7">CBS 1993</strain>
    </source>
</reference>
<dbReference type="PANTHER" id="PTHR43851:SF3">
    <property type="entry name" value="COENZYME Q8"/>
    <property type="match status" value="1"/>
</dbReference>
<dbReference type="SUPFAM" id="SSF56112">
    <property type="entry name" value="Protein kinase-like (PK-like)"/>
    <property type="match status" value="1"/>
</dbReference>
<evidence type="ECO:0000256" key="4">
    <source>
        <dbReference type="ARBA" id="ARBA00022840"/>
    </source>
</evidence>
<evidence type="ECO:0000313" key="8">
    <source>
        <dbReference type="Proteomes" id="UP000019384"/>
    </source>
</evidence>
<name>W6MIE1_9ASCO</name>
<evidence type="ECO:0000256" key="1">
    <source>
        <dbReference type="ARBA" id="ARBA00009670"/>
    </source>
</evidence>
<protein>
    <recommendedName>
        <fullName evidence="6">ABC1 atypical kinase-like domain-containing protein</fullName>
    </recommendedName>
</protein>
<feature type="domain" description="ABC1 atypical kinase-like" evidence="6">
    <location>
        <begin position="235"/>
        <end position="475"/>
    </location>
</feature>
<gene>
    <name evidence="7" type="ORF">KUCA_T00001623001</name>
</gene>
<accession>W6MIE1</accession>
<dbReference type="GO" id="GO:0004672">
    <property type="term" value="F:protein kinase activity"/>
    <property type="evidence" value="ECO:0007669"/>
    <property type="project" value="EnsemblFungi"/>
</dbReference>
<evidence type="ECO:0000256" key="3">
    <source>
        <dbReference type="ARBA" id="ARBA00022741"/>
    </source>
</evidence>
<dbReference type="GO" id="GO:0005759">
    <property type="term" value="C:mitochondrial matrix"/>
    <property type="evidence" value="ECO:0007669"/>
    <property type="project" value="EnsemblFungi"/>
</dbReference>
<dbReference type="GO" id="GO:0005524">
    <property type="term" value="F:ATP binding"/>
    <property type="evidence" value="ECO:0007669"/>
    <property type="project" value="UniProtKB-KW"/>
</dbReference>
<dbReference type="InterPro" id="IPR011009">
    <property type="entry name" value="Kinase-like_dom_sf"/>
</dbReference>
<keyword evidence="4" id="KW-0067">ATP-binding</keyword>
<dbReference type="HOGENOM" id="CLU_006533_9_2_1"/>
<dbReference type="GeneID" id="34519052"/>
<dbReference type="Pfam" id="PF03109">
    <property type="entry name" value="ABC1"/>
    <property type="match status" value="1"/>
</dbReference>
<dbReference type="EMBL" id="HG793126">
    <property type="protein sequence ID" value="CDK25653.1"/>
    <property type="molecule type" value="Genomic_DNA"/>
</dbReference>
<evidence type="ECO:0000256" key="2">
    <source>
        <dbReference type="ARBA" id="ARBA00022679"/>
    </source>
</evidence>
<dbReference type="CDD" id="cd13970">
    <property type="entry name" value="ABC1_ADCK3"/>
    <property type="match status" value="1"/>
</dbReference>
<dbReference type="OrthoDB" id="201153at2759"/>
<comment type="similarity">
    <text evidence="1">Belongs to the protein kinase superfamily. ADCK protein kinase family.</text>
</comment>
<dbReference type="InterPro" id="IPR051409">
    <property type="entry name" value="Atypical_kinase_ADCK"/>
</dbReference>
<dbReference type="GO" id="GO:0016887">
    <property type="term" value="F:ATP hydrolysis activity"/>
    <property type="evidence" value="ECO:0007669"/>
    <property type="project" value="EnsemblFungi"/>
</dbReference>
<dbReference type="PANTHER" id="PTHR43851">
    <property type="match status" value="1"/>
</dbReference>
<evidence type="ECO:0000256" key="5">
    <source>
        <dbReference type="SAM" id="MobiDB-lite"/>
    </source>
</evidence>
<proteinExistence type="inferred from homology"/>
<dbReference type="InterPro" id="IPR034646">
    <property type="entry name" value="ADCK3_dom"/>
</dbReference>
<dbReference type="AlphaFoldDB" id="W6MIE1"/>
<feature type="region of interest" description="Disordered" evidence="5">
    <location>
        <begin position="90"/>
        <end position="109"/>
    </location>
</feature>
<keyword evidence="3" id="KW-0547">Nucleotide-binding</keyword>
<dbReference type="STRING" id="1382522.W6MIE1"/>
<dbReference type="GO" id="GO:0006744">
    <property type="term" value="P:ubiquinone biosynthetic process"/>
    <property type="evidence" value="ECO:0007669"/>
    <property type="project" value="EnsemblFungi"/>
</dbReference>
<dbReference type="GO" id="GO:0008289">
    <property type="term" value="F:lipid binding"/>
    <property type="evidence" value="ECO:0007669"/>
    <property type="project" value="EnsemblFungi"/>
</dbReference>
<evidence type="ECO:0000313" key="7">
    <source>
        <dbReference type="EMBL" id="CDK25653.1"/>
    </source>
</evidence>
<keyword evidence="2" id="KW-0808">Transferase</keyword>
<feature type="compositionally biased region" description="Basic residues" evidence="5">
    <location>
        <begin position="94"/>
        <end position="103"/>
    </location>
</feature>
<keyword evidence="8" id="KW-1185">Reference proteome</keyword>
<organism evidence="7 8">
    <name type="scientific">Kuraishia capsulata CBS 1993</name>
    <dbReference type="NCBI Taxonomy" id="1382522"/>
    <lineage>
        <taxon>Eukaryota</taxon>
        <taxon>Fungi</taxon>
        <taxon>Dikarya</taxon>
        <taxon>Ascomycota</taxon>
        <taxon>Saccharomycotina</taxon>
        <taxon>Pichiomycetes</taxon>
        <taxon>Pichiales</taxon>
        <taxon>Pichiaceae</taxon>
        <taxon>Kuraishia</taxon>
    </lineage>
</organism>